<reference evidence="3" key="2">
    <citation type="submission" date="2025-08" db="UniProtKB">
        <authorList>
            <consortium name="Ensembl"/>
        </authorList>
    </citation>
    <scope>IDENTIFICATION</scope>
</reference>
<dbReference type="Ensembl" id="ENSTGUT00000042341.1">
    <property type="protein sequence ID" value="ENSTGUP00000032826.1"/>
    <property type="gene ID" value="ENSTGUG00000001768.2"/>
</dbReference>
<feature type="compositionally biased region" description="Low complexity" evidence="2">
    <location>
        <begin position="83"/>
        <end position="94"/>
    </location>
</feature>
<evidence type="ECO:0000313" key="3">
    <source>
        <dbReference type="Ensembl" id="ENSTGUP00000032826.1"/>
    </source>
</evidence>
<evidence type="ECO:0000313" key="4">
    <source>
        <dbReference type="Proteomes" id="UP000007754"/>
    </source>
</evidence>
<name>A0A674HB21_TAEGU</name>
<keyword evidence="1" id="KW-0175">Coiled coil</keyword>
<reference evidence="3 4" key="1">
    <citation type="journal article" date="2010" name="Nature">
        <title>The genome of a songbird.</title>
        <authorList>
            <person name="Warren W.C."/>
            <person name="Clayton D.F."/>
            <person name="Ellegren H."/>
            <person name="Arnold A.P."/>
            <person name="Hillier L.W."/>
            <person name="Kunstner A."/>
            <person name="Searle S."/>
            <person name="White S."/>
            <person name="Vilella A.J."/>
            <person name="Fairley S."/>
            <person name="Heger A."/>
            <person name="Kong L."/>
            <person name="Ponting C.P."/>
            <person name="Jarvis E.D."/>
            <person name="Mello C.V."/>
            <person name="Minx P."/>
            <person name="Lovell P."/>
            <person name="Velho T.A."/>
            <person name="Ferris M."/>
            <person name="Balakrishnan C.N."/>
            <person name="Sinha S."/>
            <person name="Blatti C."/>
            <person name="London S.E."/>
            <person name="Li Y."/>
            <person name="Lin Y.C."/>
            <person name="George J."/>
            <person name="Sweedler J."/>
            <person name="Southey B."/>
            <person name="Gunaratne P."/>
            <person name="Watson M."/>
            <person name="Nam K."/>
            <person name="Backstrom N."/>
            <person name="Smeds L."/>
            <person name="Nabholz B."/>
            <person name="Itoh Y."/>
            <person name="Whitney O."/>
            <person name="Pfenning A.R."/>
            <person name="Howard J."/>
            <person name="Volker M."/>
            <person name="Skinner B.M."/>
            <person name="Griffin D.K."/>
            <person name="Ye L."/>
            <person name="McLaren W.M."/>
            <person name="Flicek P."/>
            <person name="Quesada V."/>
            <person name="Velasco G."/>
            <person name="Lopez-Otin C."/>
            <person name="Puente X.S."/>
            <person name="Olender T."/>
            <person name="Lancet D."/>
            <person name="Smit A.F."/>
            <person name="Hubley R."/>
            <person name="Konkel M.K."/>
            <person name="Walker J.A."/>
            <person name="Batzer M.A."/>
            <person name="Gu W."/>
            <person name="Pollock D.D."/>
            <person name="Chen L."/>
            <person name="Cheng Z."/>
            <person name="Eichler E.E."/>
            <person name="Stapley J."/>
            <person name="Slate J."/>
            <person name="Ekblom R."/>
            <person name="Birkhead T."/>
            <person name="Burke T."/>
            <person name="Burt D."/>
            <person name="Scharff C."/>
            <person name="Adam I."/>
            <person name="Richard H."/>
            <person name="Sultan M."/>
            <person name="Soldatov A."/>
            <person name="Lehrach H."/>
            <person name="Edwards S.V."/>
            <person name="Yang S.P."/>
            <person name="Li X."/>
            <person name="Graves T."/>
            <person name="Fulton L."/>
            <person name="Nelson J."/>
            <person name="Chinwalla A."/>
            <person name="Hou S."/>
            <person name="Mardis E.R."/>
            <person name="Wilson R.K."/>
        </authorList>
    </citation>
    <scope>NUCLEOTIDE SEQUENCE [LARGE SCALE GENOMIC DNA]</scope>
</reference>
<sequence>MLKSDLQVVRDQLSTQLLCRLSCLPLPLVFVGFFCRDSVPKAEEGAVTPGGAGSGRMRFFSMKRTSSQHSFDTTSVDGSGPEDGLSVDSDGSDGFVMLTDSEPSLDPLPSGQLPHAHNDTGSRSSLVAEDEAGVSPEVNSSTSQSEDPSLQLVSVLVLKMNDVNCAIEVQGDDLSVALQVMNVVPEQLNNVGMWQFLRGYVALGEPGVERAASPEPRQPQPEVCLRLESGPSAAAHSPLAERNGFLQVLLHSRSTELCTSCLTSLAPFLEDEIIPEVIPMEIEVVDTKITLKDDSPPVYPTSPGPVPITLAMEHVVVRRRDDGVFYLTASQGKDSVKQEKPVSVPEEQKAPSECVSPAPAAGARGLQLKQVPELQRELQTMKLALAEANMDKARLLQEIRKYDPLFQL</sequence>
<reference evidence="3" key="3">
    <citation type="submission" date="2025-09" db="UniProtKB">
        <authorList>
            <consortium name="Ensembl"/>
        </authorList>
    </citation>
    <scope>IDENTIFICATION</scope>
</reference>
<protein>
    <submittedName>
        <fullName evidence="3">Bridge-like lipid transfer protein family member 3A</fullName>
    </submittedName>
</protein>
<dbReference type="PANTHER" id="PTHR22774:SF15">
    <property type="entry name" value="BRIDGE-LIKE LIPID TRANSFER PROTEIN FAMILY MEMBER 3A"/>
    <property type="match status" value="1"/>
</dbReference>
<feature type="region of interest" description="Disordered" evidence="2">
    <location>
        <begin position="69"/>
        <end position="146"/>
    </location>
</feature>
<dbReference type="Pfam" id="PF24917">
    <property type="entry name" value="BLTP3A_B"/>
    <property type="match status" value="1"/>
</dbReference>
<organism evidence="3 4">
    <name type="scientific">Taeniopygia guttata</name>
    <name type="common">Zebra finch</name>
    <name type="synonym">Poephila guttata</name>
    <dbReference type="NCBI Taxonomy" id="59729"/>
    <lineage>
        <taxon>Eukaryota</taxon>
        <taxon>Metazoa</taxon>
        <taxon>Chordata</taxon>
        <taxon>Craniata</taxon>
        <taxon>Vertebrata</taxon>
        <taxon>Euteleostomi</taxon>
        <taxon>Archelosauria</taxon>
        <taxon>Archosauria</taxon>
        <taxon>Dinosauria</taxon>
        <taxon>Saurischia</taxon>
        <taxon>Theropoda</taxon>
        <taxon>Coelurosauria</taxon>
        <taxon>Aves</taxon>
        <taxon>Neognathae</taxon>
        <taxon>Neoaves</taxon>
        <taxon>Telluraves</taxon>
        <taxon>Australaves</taxon>
        <taxon>Passeriformes</taxon>
        <taxon>Passeroidea</taxon>
        <taxon>Estrildidae</taxon>
        <taxon>Estrildinae</taxon>
        <taxon>Taeniopygia</taxon>
    </lineage>
</organism>
<evidence type="ECO:0000256" key="2">
    <source>
        <dbReference type="SAM" id="MobiDB-lite"/>
    </source>
</evidence>
<proteinExistence type="predicted"/>
<feature type="compositionally biased region" description="Polar residues" evidence="2">
    <location>
        <begin position="137"/>
        <end position="146"/>
    </location>
</feature>
<feature type="compositionally biased region" description="Basic and acidic residues" evidence="2">
    <location>
        <begin position="336"/>
        <end position="350"/>
    </location>
</feature>
<gene>
    <name evidence="3" type="primary">BLTP3A</name>
</gene>
<evidence type="ECO:0000256" key="1">
    <source>
        <dbReference type="SAM" id="Coils"/>
    </source>
</evidence>
<accession>A0A674HB21</accession>
<dbReference type="PANTHER" id="PTHR22774">
    <property type="entry name" value="CHOREIN N-TERMINAL DOMAIN-CONTAINING PROTEIN"/>
    <property type="match status" value="1"/>
</dbReference>
<dbReference type="AlphaFoldDB" id="A0A674HB21"/>
<dbReference type="Proteomes" id="UP000007754">
    <property type="component" value="Chromosome 26"/>
</dbReference>
<dbReference type="GO" id="GO:0042826">
    <property type="term" value="F:histone deacetylase binding"/>
    <property type="evidence" value="ECO:0007669"/>
    <property type="project" value="TreeGrafter"/>
</dbReference>
<feature type="region of interest" description="Disordered" evidence="2">
    <location>
        <begin position="336"/>
        <end position="358"/>
    </location>
</feature>
<dbReference type="GeneTree" id="ENSGT00600000084428"/>
<keyword evidence="4" id="KW-1185">Reference proteome</keyword>
<feature type="coiled-coil region" evidence="1">
    <location>
        <begin position="371"/>
        <end position="398"/>
    </location>
</feature>
<dbReference type="InterPro" id="IPR026728">
    <property type="entry name" value="BLTP3A/B"/>
</dbReference>